<name>A0A1H3QJF3_9BACT</name>
<evidence type="ECO:0000256" key="4">
    <source>
        <dbReference type="ARBA" id="ARBA00023277"/>
    </source>
</evidence>
<dbReference type="PANTHER" id="PTHR43772:SF2">
    <property type="entry name" value="PUTATIVE (AFU_ORTHOLOGUE AFUA_2G04480)-RELATED"/>
    <property type="match status" value="1"/>
</dbReference>
<dbReference type="Proteomes" id="UP000199663">
    <property type="component" value="Unassembled WGS sequence"/>
</dbReference>
<comment type="caution">
    <text evidence="6">The sequence shown here is derived from an EMBL/GenBank/DDBJ whole genome shotgun (WGS) entry which is preliminary data.</text>
</comment>
<dbReference type="EMBL" id="FNQC01000006">
    <property type="protein sequence ID" value="SDZ13672.1"/>
    <property type="molecule type" value="Genomic_DNA"/>
</dbReference>
<dbReference type="InterPro" id="IPR006710">
    <property type="entry name" value="Glyco_hydro_43"/>
</dbReference>
<dbReference type="PANTHER" id="PTHR43772">
    <property type="entry name" value="ENDO-1,4-BETA-XYLANASE"/>
    <property type="match status" value="1"/>
</dbReference>
<dbReference type="SUPFAM" id="SSF75005">
    <property type="entry name" value="Arabinanase/levansucrase/invertase"/>
    <property type="match status" value="2"/>
</dbReference>
<evidence type="ECO:0000256" key="2">
    <source>
        <dbReference type="ARBA" id="ARBA00022651"/>
    </source>
</evidence>
<keyword evidence="7" id="KW-1185">Reference proteome</keyword>
<accession>A0A1H3QJF3</accession>
<keyword evidence="2" id="KW-0858">Xylan degradation</keyword>
<evidence type="ECO:0000256" key="3">
    <source>
        <dbReference type="ARBA" id="ARBA00022801"/>
    </source>
</evidence>
<reference evidence="6 7" key="1">
    <citation type="submission" date="2016-10" db="EMBL/GenBank/DDBJ databases">
        <authorList>
            <person name="Varghese N."/>
            <person name="Submissions S."/>
        </authorList>
    </citation>
    <scope>NUCLEOTIDE SEQUENCE [LARGE SCALE GENOMIC DNA]</scope>
    <source>
        <strain evidence="6 7">DSM 17997</strain>
    </source>
</reference>
<evidence type="ECO:0000313" key="6">
    <source>
        <dbReference type="EMBL" id="SDZ13672.1"/>
    </source>
</evidence>
<evidence type="ECO:0000256" key="1">
    <source>
        <dbReference type="ARBA" id="ARBA00009865"/>
    </source>
</evidence>
<dbReference type="CDD" id="cd18828">
    <property type="entry name" value="GH43_BT3675-like"/>
    <property type="match status" value="1"/>
</dbReference>
<sequence>MKSHKNFLFDILCICLLSLNSCSKPIKTEAYLFSYFIGNGAGQESVHYAISDDGFNFRALNNYLPILDNDVISKQGGVRDPHILRSDDGKSFYMALTDLYVPNDGWTNESMILLKSDDLVNWTHSNIHIPTVFPEKFSEVRRVWAPQTIFDSKAGKYMVYWSMQFEGEEDIIYYAYANKDFTALESEPQQLFFHPDGKSCIDGDIIFHEGKYHLFFKTEGHGNGLKKAVSDQLTQGYEIHDKYLQQTTEAVEGSGIFKLNDSDDYILMYDVYMNGSYQFTKSTDLEDFSIIDEQISMDFHPRHGSVLPISLEEKERLINDFGYADEVVSGNPVLKGYYADPEIIYSDKEQKYFLYPTSDGFDGWSGTYFKTFSSENLRDWKEEAVILDLQKDVSWSDKHAWAPAMLEVKREDGYEYFYYFTASQKIGLATSDSPSGPFKDSGKPLIDFRPEGAGGGQEIDPDIFKDPKSDKTYLYWGNGYLAVVPLNDDLKSFDKKQIKIMTPDNTFREGVEVFFRKGKYYFLWSEDDTRSENYRVRYAISDSPIGPLEIPKNNLILSKNPILGIYGTGHNSVINVRDTDDWMIVYHRFKRPEGIRMGSSAGFHREICIDKMEFDENGYILKIEPTLDGITLR</sequence>
<evidence type="ECO:0000313" key="7">
    <source>
        <dbReference type="Proteomes" id="UP000199663"/>
    </source>
</evidence>
<keyword evidence="4" id="KW-0119">Carbohydrate metabolism</keyword>
<gene>
    <name evidence="6" type="ORF">SAMN05444412_106147</name>
</gene>
<dbReference type="Pfam" id="PF04616">
    <property type="entry name" value="Glyco_hydro_43"/>
    <property type="match status" value="2"/>
</dbReference>
<dbReference type="InterPro" id="IPR052176">
    <property type="entry name" value="Glycosyl_Hydrlase_43_Enz"/>
</dbReference>
<protein>
    <submittedName>
        <fullName evidence="6">Glycosyl hydrolases family 43</fullName>
    </submittedName>
</protein>
<keyword evidence="3 6" id="KW-0378">Hydrolase</keyword>
<dbReference type="RefSeq" id="WP_026333583.1">
    <property type="nucleotide sequence ID" value="NZ_FNQC01000006.1"/>
</dbReference>
<keyword evidence="5" id="KW-0326">Glycosidase</keyword>
<dbReference type="CDD" id="cd08983">
    <property type="entry name" value="GH43_Bt3655-like"/>
    <property type="match status" value="1"/>
</dbReference>
<dbReference type="GO" id="GO:0016787">
    <property type="term" value="F:hydrolase activity"/>
    <property type="evidence" value="ECO:0007669"/>
    <property type="project" value="UniProtKB-KW"/>
</dbReference>
<dbReference type="Gene3D" id="2.115.10.20">
    <property type="entry name" value="Glycosyl hydrolase domain, family 43"/>
    <property type="match status" value="2"/>
</dbReference>
<keyword evidence="2" id="KW-0624">Polysaccharide degradation</keyword>
<comment type="similarity">
    <text evidence="1">Belongs to the glycosyl hydrolase 43 family.</text>
</comment>
<dbReference type="InterPro" id="IPR023296">
    <property type="entry name" value="Glyco_hydro_beta-prop_sf"/>
</dbReference>
<organism evidence="6 7">
    <name type="scientific">Rhodonellum ikkaensis</name>
    <dbReference type="NCBI Taxonomy" id="336829"/>
    <lineage>
        <taxon>Bacteria</taxon>
        <taxon>Pseudomonadati</taxon>
        <taxon>Bacteroidota</taxon>
        <taxon>Cytophagia</taxon>
        <taxon>Cytophagales</taxon>
        <taxon>Cytophagaceae</taxon>
        <taxon>Rhodonellum</taxon>
    </lineage>
</organism>
<proteinExistence type="inferred from homology"/>
<evidence type="ECO:0000256" key="5">
    <source>
        <dbReference type="ARBA" id="ARBA00023295"/>
    </source>
</evidence>